<dbReference type="eggNOG" id="COG3637">
    <property type="taxonomic scope" value="Bacteria"/>
</dbReference>
<proteinExistence type="predicted"/>
<evidence type="ECO:0000256" key="1">
    <source>
        <dbReference type="SAM" id="SignalP"/>
    </source>
</evidence>
<dbReference type="STRING" id="498211.CJA_1742"/>
<dbReference type="KEGG" id="cja:CJA_1742"/>
<sequence length="250" mass="27718">MKSRFSPCLLTSSMLALGLSCAAQADTVFGIYAGAGSWNAELEGNVGDPAISMSELGASDERNHYYYIAIEHPLPLIPNVKLQYNDISSQQTATIDQTFELDGTEFTAGSRVHSDFDLSYTDATLYYEILDNWFNLDLGLTLRKYSGHLTAEAETVNQKIDVDLPLPLVYGRFQFDLPFTGLSAGFEGNYISYKDSTVSDYAAKISYVFDSVMDFGIEAGYRAINLEVYEDDVEANLELKGPYIAAIFHF</sequence>
<organism evidence="2 3">
    <name type="scientific">Cellvibrio japonicus (strain Ueda107)</name>
    <name type="common">Pseudomonas fluorescens subsp. cellulosa</name>
    <dbReference type="NCBI Taxonomy" id="498211"/>
    <lineage>
        <taxon>Bacteria</taxon>
        <taxon>Pseudomonadati</taxon>
        <taxon>Pseudomonadota</taxon>
        <taxon>Gammaproteobacteria</taxon>
        <taxon>Cellvibrionales</taxon>
        <taxon>Cellvibrionaceae</taxon>
        <taxon>Cellvibrio</taxon>
    </lineage>
</organism>
<dbReference type="AlphaFoldDB" id="B3PFN0"/>
<reference evidence="2 3" key="1">
    <citation type="journal article" date="2008" name="J. Bacteriol.">
        <title>Insights into plant cell wall degradation from the genome sequence of the soil bacterium Cellvibrio japonicus.</title>
        <authorList>
            <person name="Deboy R.T."/>
            <person name="Mongodin E.F."/>
            <person name="Fouts D.E."/>
            <person name="Tailford L.E."/>
            <person name="Khouri H."/>
            <person name="Emerson J.B."/>
            <person name="Mohamoud Y."/>
            <person name="Watkins K."/>
            <person name="Henrissat B."/>
            <person name="Gilbert H.J."/>
            <person name="Nelson K.E."/>
        </authorList>
    </citation>
    <scope>NUCLEOTIDE SEQUENCE [LARGE SCALE GENOMIC DNA]</scope>
    <source>
        <strain evidence="2 3">Ueda107</strain>
    </source>
</reference>
<dbReference type="PROSITE" id="PS51257">
    <property type="entry name" value="PROKAR_LIPOPROTEIN"/>
    <property type="match status" value="1"/>
</dbReference>
<dbReference type="HOGENOM" id="CLU_093491_1_0_6"/>
<dbReference type="InterPro" id="IPR026387">
    <property type="entry name" value="OMP_w_GlyGly"/>
</dbReference>
<gene>
    <name evidence="2" type="ordered locus">CJA_1742</name>
</gene>
<accession>B3PFN0</accession>
<keyword evidence="1" id="KW-0732">Signal</keyword>
<feature type="signal peptide" evidence="1">
    <location>
        <begin position="1"/>
        <end position="25"/>
    </location>
</feature>
<keyword evidence="3" id="KW-1185">Reference proteome</keyword>
<name>B3PFN0_CELJU</name>
<feature type="chain" id="PRO_5002794036" evidence="1">
    <location>
        <begin position="26"/>
        <end position="250"/>
    </location>
</feature>
<dbReference type="EMBL" id="CP000934">
    <property type="protein sequence ID" value="ACE85047.1"/>
    <property type="molecule type" value="Genomic_DNA"/>
</dbReference>
<dbReference type="NCBIfam" id="TIGR04219">
    <property type="entry name" value="OMP_w_GlyGly"/>
    <property type="match status" value="1"/>
</dbReference>
<dbReference type="RefSeq" id="WP_012487363.1">
    <property type="nucleotide sequence ID" value="NC_010995.1"/>
</dbReference>
<keyword evidence="2" id="KW-0449">Lipoprotein</keyword>
<evidence type="ECO:0000313" key="3">
    <source>
        <dbReference type="Proteomes" id="UP000001036"/>
    </source>
</evidence>
<protein>
    <submittedName>
        <fullName evidence="2">Putative lipoprotein</fullName>
    </submittedName>
</protein>
<dbReference type="OrthoDB" id="6708408at2"/>
<evidence type="ECO:0000313" key="2">
    <source>
        <dbReference type="EMBL" id="ACE85047.1"/>
    </source>
</evidence>
<dbReference type="Proteomes" id="UP000001036">
    <property type="component" value="Chromosome"/>
</dbReference>